<gene>
    <name evidence="2" type="ORF">NE237_000331</name>
</gene>
<name>A0A9Q0QXD6_9MAGN</name>
<feature type="compositionally biased region" description="Basic and acidic residues" evidence="1">
    <location>
        <begin position="50"/>
        <end position="59"/>
    </location>
</feature>
<evidence type="ECO:0000256" key="1">
    <source>
        <dbReference type="SAM" id="MobiDB-lite"/>
    </source>
</evidence>
<organism evidence="2 3">
    <name type="scientific">Protea cynaroides</name>
    <dbReference type="NCBI Taxonomy" id="273540"/>
    <lineage>
        <taxon>Eukaryota</taxon>
        <taxon>Viridiplantae</taxon>
        <taxon>Streptophyta</taxon>
        <taxon>Embryophyta</taxon>
        <taxon>Tracheophyta</taxon>
        <taxon>Spermatophyta</taxon>
        <taxon>Magnoliopsida</taxon>
        <taxon>Proteales</taxon>
        <taxon>Proteaceae</taxon>
        <taxon>Protea</taxon>
    </lineage>
</organism>
<accession>A0A9Q0QXD6</accession>
<evidence type="ECO:0000313" key="3">
    <source>
        <dbReference type="Proteomes" id="UP001141806"/>
    </source>
</evidence>
<dbReference type="AlphaFoldDB" id="A0A9Q0QXD6"/>
<proteinExistence type="predicted"/>
<sequence>MVPRWKTRFKSQCRCPPGTSLPPQQCDLDLVCIGWTEVVLDGGARLGGTEGKRGREELRGLGGGAGKESPSGEGDGMVTSGGREAMASLVGTGEECATVETEARL</sequence>
<dbReference type="EMBL" id="JAMYWD010000003">
    <property type="protein sequence ID" value="KAJ4975225.1"/>
    <property type="molecule type" value="Genomic_DNA"/>
</dbReference>
<evidence type="ECO:0000313" key="2">
    <source>
        <dbReference type="EMBL" id="KAJ4975225.1"/>
    </source>
</evidence>
<feature type="region of interest" description="Disordered" evidence="1">
    <location>
        <begin position="45"/>
        <end position="84"/>
    </location>
</feature>
<comment type="caution">
    <text evidence="2">The sequence shown here is derived from an EMBL/GenBank/DDBJ whole genome shotgun (WGS) entry which is preliminary data.</text>
</comment>
<keyword evidence="3" id="KW-1185">Reference proteome</keyword>
<dbReference type="Proteomes" id="UP001141806">
    <property type="component" value="Unassembled WGS sequence"/>
</dbReference>
<reference evidence="2" key="1">
    <citation type="journal article" date="2023" name="Plant J.">
        <title>The genome of the king protea, Protea cynaroides.</title>
        <authorList>
            <person name="Chang J."/>
            <person name="Duong T.A."/>
            <person name="Schoeman C."/>
            <person name="Ma X."/>
            <person name="Roodt D."/>
            <person name="Barker N."/>
            <person name="Li Z."/>
            <person name="Van de Peer Y."/>
            <person name="Mizrachi E."/>
        </authorList>
    </citation>
    <scope>NUCLEOTIDE SEQUENCE</scope>
    <source>
        <tissue evidence="2">Young leaves</tissue>
    </source>
</reference>
<protein>
    <submittedName>
        <fullName evidence="2">Uncharacterized protein</fullName>
    </submittedName>
</protein>